<keyword evidence="7 8" id="KW-0472">Membrane</keyword>
<keyword evidence="3 8" id="KW-0812">Transmembrane</keyword>
<feature type="transmembrane region" description="Helical" evidence="8">
    <location>
        <begin position="389"/>
        <end position="408"/>
    </location>
</feature>
<feature type="transmembrane region" description="Helical" evidence="8">
    <location>
        <begin position="60"/>
        <end position="79"/>
    </location>
</feature>
<comment type="subcellular location">
    <subcellularLocation>
        <location evidence="1 8">Cell membrane</location>
        <topology evidence="1 8">Multi-pass membrane protein</topology>
    </subcellularLocation>
</comment>
<dbReference type="NCBIfam" id="TIGR01695">
    <property type="entry name" value="murJ_mviN"/>
    <property type="match status" value="1"/>
</dbReference>
<keyword evidence="5 8" id="KW-0573">Peptidoglycan synthesis</keyword>
<comment type="pathway">
    <text evidence="8">Cell wall biogenesis; peptidoglycan biosynthesis.</text>
</comment>
<evidence type="ECO:0000256" key="6">
    <source>
        <dbReference type="ARBA" id="ARBA00022989"/>
    </source>
</evidence>
<feature type="transmembrane region" description="Helical" evidence="8">
    <location>
        <begin position="280"/>
        <end position="301"/>
    </location>
</feature>
<evidence type="ECO:0000256" key="7">
    <source>
        <dbReference type="ARBA" id="ARBA00023136"/>
    </source>
</evidence>
<dbReference type="HAMAP" id="MF_02078">
    <property type="entry name" value="MurJ_MviN"/>
    <property type="match status" value="1"/>
</dbReference>
<feature type="transmembrane region" description="Helical" evidence="8">
    <location>
        <begin position="321"/>
        <end position="343"/>
    </location>
</feature>
<comment type="caution">
    <text evidence="10">The sequence shown here is derived from an EMBL/GenBank/DDBJ whole genome shotgun (WGS) entry which is preliminary data.</text>
</comment>
<dbReference type="GO" id="GO:0008360">
    <property type="term" value="P:regulation of cell shape"/>
    <property type="evidence" value="ECO:0007669"/>
    <property type="project" value="UniProtKB-UniRule"/>
</dbReference>
<dbReference type="InterPro" id="IPR004268">
    <property type="entry name" value="MurJ"/>
</dbReference>
<dbReference type="EMBL" id="PFGC01000016">
    <property type="protein sequence ID" value="PIW37228.1"/>
    <property type="molecule type" value="Genomic_DNA"/>
</dbReference>
<proteinExistence type="inferred from homology"/>
<evidence type="ECO:0000256" key="2">
    <source>
        <dbReference type="ARBA" id="ARBA00022475"/>
    </source>
</evidence>
<comment type="similarity">
    <text evidence="8 9">Belongs to the MurJ/MviN family.</text>
</comment>
<evidence type="ECO:0000256" key="5">
    <source>
        <dbReference type="ARBA" id="ARBA00022984"/>
    </source>
</evidence>
<keyword evidence="4 8" id="KW-0133">Cell shape</keyword>
<dbReference type="PANTHER" id="PTHR47019:SF1">
    <property type="entry name" value="LIPID II FLIPPASE MURJ"/>
    <property type="match status" value="1"/>
</dbReference>
<feature type="transmembrane region" description="Helical" evidence="8">
    <location>
        <begin position="414"/>
        <end position="433"/>
    </location>
</feature>
<feature type="transmembrane region" description="Helical" evidence="8">
    <location>
        <begin position="355"/>
        <end position="377"/>
    </location>
</feature>
<comment type="function">
    <text evidence="8 9">Involved in peptidoglycan biosynthesis. Transports lipid-linked peptidoglycan precursors from the inner to the outer leaflet of the cytoplasmic membrane.</text>
</comment>
<feature type="transmembrane region" description="Helical" evidence="8">
    <location>
        <begin position="484"/>
        <end position="506"/>
    </location>
</feature>
<feature type="transmembrane region" description="Helical" evidence="8">
    <location>
        <begin position="454"/>
        <end position="472"/>
    </location>
</feature>
<feature type="transmembrane region" description="Helical" evidence="8">
    <location>
        <begin position="137"/>
        <end position="158"/>
    </location>
</feature>
<dbReference type="CDD" id="cd13123">
    <property type="entry name" value="MATE_MurJ_like"/>
    <property type="match status" value="1"/>
</dbReference>
<feature type="transmembrane region" description="Helical" evidence="8">
    <location>
        <begin position="100"/>
        <end position="125"/>
    </location>
</feature>
<keyword evidence="8 9" id="KW-0813">Transport</keyword>
<dbReference type="Proteomes" id="UP000230292">
    <property type="component" value="Unassembled WGS sequence"/>
</dbReference>
<keyword evidence="2 8" id="KW-1003">Cell membrane</keyword>
<dbReference type="GO" id="GO:0005886">
    <property type="term" value="C:plasma membrane"/>
    <property type="evidence" value="ECO:0007669"/>
    <property type="project" value="UniProtKB-SubCell"/>
</dbReference>
<evidence type="ECO:0000256" key="4">
    <source>
        <dbReference type="ARBA" id="ARBA00022960"/>
    </source>
</evidence>
<dbReference type="PRINTS" id="PR01806">
    <property type="entry name" value="VIRFACTRMVIN"/>
</dbReference>
<name>A0A2M7H4R8_9BACT</name>
<feature type="transmembrane region" description="Helical" evidence="8">
    <location>
        <begin position="193"/>
        <end position="215"/>
    </location>
</feature>
<keyword evidence="8 9" id="KW-0961">Cell wall biogenesis/degradation</keyword>
<sequence length="535" mass="58282">MSKLIIQKLQVSVAGGAMIIGGASIVSRVLGLVRDRLLSTTLGPGTVLDSYFTAFKVPDFVFNILVLGVMSASFVPVFIDRLAKNGEADAWRVANSVLNLLLISLTVISALCFIGAPQLVSLLAYGDDPAQQIQTVAFTRVMLVALICFGASNVFAGLLHAYKRFFVYAAAPILYNVGIIIGIIFFYPVLGSIGLPMGVVLGSFLHVAVQVPAVLKSGFRYKLVLDLANPGVRKILKLMPPRAFALGLTQLNVVILFAIASTLDDGARSIWQFADNLQHFPINIFGVSLALAVFPVFSEAFAENDIERFKKLFSDNFRRILFFIIPVSITTLLLRAQIVRLVYGAGEFTWSHTILTAQTLGIFALSMFAQAAIPLLARSFFAKQDTKTPVIISTVAMVINIVLAFVLAKPYGVIGLALSFSIAAIVQMLMLLTTLRFRHGDLDDDHLIESTWKIVVASIGMGVVIQGLKYVIAPLVNMQTFVGIFAQTLGAMIGGGVVYIMIAHLFRFEEARMVARKLRDMANLVTRIWKAPSQD</sequence>
<protein>
    <recommendedName>
        <fullName evidence="8">Probable lipid II flippase MurJ</fullName>
    </recommendedName>
</protein>
<evidence type="ECO:0000256" key="3">
    <source>
        <dbReference type="ARBA" id="ARBA00022692"/>
    </source>
</evidence>
<feature type="transmembrane region" description="Helical" evidence="8">
    <location>
        <begin position="243"/>
        <end position="260"/>
    </location>
</feature>
<organism evidence="10 11">
    <name type="scientific">Candidatus Kerfeldbacteria bacterium CG15_BIG_FIL_POST_REV_8_21_14_020_45_12</name>
    <dbReference type="NCBI Taxonomy" id="2014247"/>
    <lineage>
        <taxon>Bacteria</taxon>
        <taxon>Candidatus Kerfeldiibacteriota</taxon>
    </lineage>
</organism>
<evidence type="ECO:0000313" key="11">
    <source>
        <dbReference type="Proteomes" id="UP000230292"/>
    </source>
</evidence>
<gene>
    <name evidence="10" type="primary">mviN</name>
    <name evidence="8" type="synonym">murJ</name>
    <name evidence="10" type="ORF">COW24_01305</name>
</gene>
<dbReference type="GO" id="GO:0015648">
    <property type="term" value="F:lipid-linked peptidoglycan transporter activity"/>
    <property type="evidence" value="ECO:0007669"/>
    <property type="project" value="UniProtKB-UniRule"/>
</dbReference>
<evidence type="ECO:0000256" key="8">
    <source>
        <dbReference type="HAMAP-Rule" id="MF_02078"/>
    </source>
</evidence>
<dbReference type="GO" id="GO:0009252">
    <property type="term" value="P:peptidoglycan biosynthetic process"/>
    <property type="evidence" value="ECO:0007669"/>
    <property type="project" value="UniProtKB-UniRule"/>
</dbReference>
<dbReference type="UniPathway" id="UPA00219"/>
<dbReference type="InterPro" id="IPR051050">
    <property type="entry name" value="Lipid_II_flippase_MurJ/MviN"/>
</dbReference>
<accession>A0A2M7H4R8</accession>
<reference evidence="10 11" key="1">
    <citation type="submission" date="2017-09" db="EMBL/GenBank/DDBJ databases">
        <title>Depth-based differentiation of microbial function through sediment-hosted aquifers and enrichment of novel symbionts in the deep terrestrial subsurface.</title>
        <authorList>
            <person name="Probst A.J."/>
            <person name="Ladd B."/>
            <person name="Jarett J.K."/>
            <person name="Geller-Mcgrath D.E."/>
            <person name="Sieber C.M."/>
            <person name="Emerson J.B."/>
            <person name="Anantharaman K."/>
            <person name="Thomas B.C."/>
            <person name="Malmstrom R."/>
            <person name="Stieglmeier M."/>
            <person name="Klingl A."/>
            <person name="Woyke T."/>
            <person name="Ryan C.M."/>
            <person name="Banfield J.F."/>
        </authorList>
    </citation>
    <scope>NUCLEOTIDE SEQUENCE [LARGE SCALE GENOMIC DNA]</scope>
    <source>
        <strain evidence="10">CG15_BIG_FIL_POST_REV_8_21_14_020_45_12</strain>
    </source>
</reference>
<dbReference type="Pfam" id="PF03023">
    <property type="entry name" value="MurJ"/>
    <property type="match status" value="1"/>
</dbReference>
<evidence type="ECO:0000256" key="1">
    <source>
        <dbReference type="ARBA" id="ARBA00004651"/>
    </source>
</evidence>
<dbReference type="PIRSF" id="PIRSF002869">
    <property type="entry name" value="MviN"/>
    <property type="match status" value="1"/>
</dbReference>
<evidence type="ECO:0000313" key="10">
    <source>
        <dbReference type="EMBL" id="PIW37228.1"/>
    </source>
</evidence>
<feature type="transmembrane region" description="Helical" evidence="8">
    <location>
        <begin position="165"/>
        <end position="187"/>
    </location>
</feature>
<feature type="transmembrane region" description="Helical" evidence="8">
    <location>
        <begin position="12"/>
        <end position="33"/>
    </location>
</feature>
<dbReference type="AlphaFoldDB" id="A0A2M7H4R8"/>
<evidence type="ECO:0000256" key="9">
    <source>
        <dbReference type="PIRNR" id="PIRNR002869"/>
    </source>
</evidence>
<dbReference type="PANTHER" id="PTHR47019">
    <property type="entry name" value="LIPID II FLIPPASE MURJ"/>
    <property type="match status" value="1"/>
</dbReference>
<dbReference type="GO" id="GO:0071555">
    <property type="term" value="P:cell wall organization"/>
    <property type="evidence" value="ECO:0007669"/>
    <property type="project" value="UniProtKB-UniRule"/>
</dbReference>
<keyword evidence="6 8" id="KW-1133">Transmembrane helix</keyword>
<dbReference type="GO" id="GO:0034204">
    <property type="term" value="P:lipid translocation"/>
    <property type="evidence" value="ECO:0007669"/>
    <property type="project" value="TreeGrafter"/>
</dbReference>